<proteinExistence type="predicted"/>
<feature type="region of interest" description="Disordered" evidence="1">
    <location>
        <begin position="334"/>
        <end position="408"/>
    </location>
</feature>
<evidence type="ECO:0000313" key="3">
    <source>
        <dbReference type="Proteomes" id="UP001498398"/>
    </source>
</evidence>
<feature type="compositionally biased region" description="Acidic residues" evidence="1">
    <location>
        <begin position="397"/>
        <end position="408"/>
    </location>
</feature>
<evidence type="ECO:0000256" key="1">
    <source>
        <dbReference type="SAM" id="MobiDB-lite"/>
    </source>
</evidence>
<dbReference type="Proteomes" id="UP001498398">
    <property type="component" value="Unassembled WGS sequence"/>
</dbReference>
<evidence type="ECO:0000313" key="2">
    <source>
        <dbReference type="EMBL" id="KAK7438587.1"/>
    </source>
</evidence>
<dbReference type="EMBL" id="JBANRG010000078">
    <property type="protein sequence ID" value="KAK7438587.1"/>
    <property type="molecule type" value="Genomic_DNA"/>
</dbReference>
<accession>A0ABR1ISP8</accession>
<feature type="compositionally biased region" description="Polar residues" evidence="1">
    <location>
        <begin position="369"/>
        <end position="379"/>
    </location>
</feature>
<reference evidence="2 3" key="1">
    <citation type="submission" date="2024-01" db="EMBL/GenBank/DDBJ databases">
        <title>A draft genome for the cacao thread blight pathogen Marasmiellus scandens.</title>
        <authorList>
            <person name="Baruah I.K."/>
            <person name="Leung J."/>
            <person name="Bukari Y."/>
            <person name="Amoako-Attah I."/>
            <person name="Meinhardt L.W."/>
            <person name="Bailey B.A."/>
            <person name="Cohen S.P."/>
        </authorList>
    </citation>
    <scope>NUCLEOTIDE SEQUENCE [LARGE SCALE GENOMIC DNA]</scope>
    <source>
        <strain evidence="2 3">GH-19</strain>
    </source>
</reference>
<gene>
    <name evidence="2" type="ORF">VKT23_017922</name>
</gene>
<protein>
    <recommendedName>
        <fullName evidence="4">HNH nuclease domain-containing protein</fullName>
    </recommendedName>
</protein>
<name>A0ABR1ISP8_9AGAR</name>
<sequence>MSSIPTSHFDIAGVHNQLASRPSSSKKRKVELSDSNLVSVQPVVANRLPVKQKKKRSLASYVKRNVNKEVVKALAPAETSKVECICVISRARPSRTVIEYSHVMDLETSSHEMDCLEWAWGMEYRTLNLDTRMNIQTIRAPMHHWYNMTEASKPVGWFWLPDDLGVILDMHRTYVGQGDIEPVAGRITDVRKDPYTFYTVIPGSRFRYRLIPLLGMARSWSVKQYAGDPSGPFDPDFLRYYEYPFDTLPECYLHIPYHFVIVNTGKKLFQLYGKQQIDYARDFSFLSNREQYTLNAVRNIYVAWINAQHPSQSLRGEDDPSKMPFVQACALQGQSVEPSGGADQASGADTGLSDAAPKTCKGQRPASVDSLTPWDSVSNVGPEDAEDPDIDDKPFVDDEDEEEEDEEWLEGLKQWVRDVRAAMNDDTGNRSTLETIAMDVEVVDAPPKIDEAPVSPMQLDPDR</sequence>
<organism evidence="2 3">
    <name type="scientific">Marasmiellus scandens</name>
    <dbReference type="NCBI Taxonomy" id="2682957"/>
    <lineage>
        <taxon>Eukaryota</taxon>
        <taxon>Fungi</taxon>
        <taxon>Dikarya</taxon>
        <taxon>Basidiomycota</taxon>
        <taxon>Agaricomycotina</taxon>
        <taxon>Agaricomycetes</taxon>
        <taxon>Agaricomycetidae</taxon>
        <taxon>Agaricales</taxon>
        <taxon>Marasmiineae</taxon>
        <taxon>Omphalotaceae</taxon>
        <taxon>Marasmiellus</taxon>
    </lineage>
</organism>
<keyword evidence="3" id="KW-1185">Reference proteome</keyword>
<comment type="caution">
    <text evidence="2">The sequence shown here is derived from an EMBL/GenBank/DDBJ whole genome shotgun (WGS) entry which is preliminary data.</text>
</comment>
<evidence type="ECO:0008006" key="4">
    <source>
        <dbReference type="Google" id="ProtNLM"/>
    </source>
</evidence>